<accession>A0ABS0Y0C7</accession>
<comment type="caution">
    <text evidence="2">The sequence shown here is derived from an EMBL/GenBank/DDBJ whole genome shotgun (WGS) entry which is preliminary data.</text>
</comment>
<dbReference type="Gene3D" id="3.90.320.10">
    <property type="match status" value="1"/>
</dbReference>
<gene>
    <name evidence="2" type="ORF">JAO75_08195</name>
</gene>
<evidence type="ECO:0000259" key="1">
    <source>
        <dbReference type="Pfam" id="PF12705"/>
    </source>
</evidence>
<proteinExistence type="predicted"/>
<evidence type="ECO:0000313" key="3">
    <source>
        <dbReference type="Proteomes" id="UP000620670"/>
    </source>
</evidence>
<dbReference type="EMBL" id="JAELXT010000006">
    <property type="protein sequence ID" value="MBJ6125390.1"/>
    <property type="molecule type" value="Genomic_DNA"/>
</dbReference>
<keyword evidence="3" id="KW-1185">Reference proteome</keyword>
<dbReference type="Proteomes" id="UP000620670">
    <property type="component" value="Unassembled WGS sequence"/>
</dbReference>
<sequence>MHIIFGMMADGSAYPDFPGDEDGILDGCVVGPLGLLTILETKLGLSGPPVTPVVRITAWQKKLQEACKGSSRFWSASLAADPFSTARLILSWRDALVEAGWHPGSIANPPERLSDMAAAEAALELMPLGRADRLRAVMRRLEAGGRVAIEKLETVEPIEHLPPGWRRLAELLAEGGTKVRQKAIQSPVEASSDLGRLHVFLKQGTLLPLEGDASVLMLKSASEISAAEAVAEWVACDMDGGTGHTVVIAQDGSTAMLDLVLARLSQPVLGVSSASPFRGALQVLTLAFATVWKPFDADRFLSLLTLPNPPMRRKPAGILARAVSSEPGIDGREWKRAWALIEEWALEKGEGDKRKTAKLLDGVKAWADAKQIARFDHSMPSNEAKEIADRVKTWAATLAGEDRDPLLMCVVGAAKALSEALNKLNESPVSKRQIEQMIDASIAEGLGNPEHRAEASRLRAIGTPGALCGPVKRVVWWNFAGHEPAAPPFPWYRSELAALEAVGCCPERPSEAARRQTSYWTNAALAASEGIMFVRPAVIAGEEVGSHPFAHLLAPLFDHEKRRNLIEAKAEAVQEYEVHQLAARTINRQAGTPRATPVQQVSWTVPAIPDLLAELVESPTSLETLASCHLKWLLKHVAKLDAGRIRGIPDSRRLIGNVAHAIAQEVFLPGPVPPGKDARRKAEAVFDRIVEQIAAPLLKAGGANDLISARQRIPKAMEILADILSADGWEIVGTEMEVIHDFGDGLRIKGYTDLRTTHAIHGTGVIDFKWTKSDTRRRREIKDGRAIQISAYSNAVEPGRTLPAAYFMLGQGTLLAEENSPLAGDPVRTDRNLADTWSAVAGMHRSWRDMTVSGVAASTGLDGAPMPDDLVLVPPKKSNPCEYCDYDGLCRVSQTA</sequence>
<dbReference type="Pfam" id="PF12705">
    <property type="entry name" value="PDDEXK_1"/>
    <property type="match status" value="1"/>
</dbReference>
<reference evidence="3" key="1">
    <citation type="submission" date="2020-12" db="EMBL/GenBank/DDBJ databases">
        <title>Hymenobacter sp.</title>
        <authorList>
            <person name="Kim M.K."/>
        </authorList>
    </citation>
    <scope>NUCLEOTIDE SEQUENCE [LARGE SCALE GENOMIC DNA]</scope>
    <source>
        <strain evidence="3">BT325</strain>
    </source>
</reference>
<dbReference type="RefSeq" id="WP_199048206.1">
    <property type="nucleotide sequence ID" value="NZ_JAELXT010000006.1"/>
</dbReference>
<feature type="domain" description="PD-(D/E)XK endonuclease-like" evidence="1">
    <location>
        <begin position="618"/>
        <end position="891"/>
    </location>
</feature>
<organism evidence="2 3">
    <name type="scientific">Microvirga splendida</name>
    <dbReference type="NCBI Taxonomy" id="2795727"/>
    <lineage>
        <taxon>Bacteria</taxon>
        <taxon>Pseudomonadati</taxon>
        <taxon>Pseudomonadota</taxon>
        <taxon>Alphaproteobacteria</taxon>
        <taxon>Hyphomicrobiales</taxon>
        <taxon>Methylobacteriaceae</taxon>
        <taxon>Microvirga</taxon>
    </lineage>
</organism>
<dbReference type="InterPro" id="IPR038726">
    <property type="entry name" value="PDDEXK_AddAB-type"/>
</dbReference>
<name>A0ABS0Y0C7_9HYPH</name>
<protein>
    <submittedName>
        <fullName evidence="2">PD-(D/E)XK nuclease family protein</fullName>
    </submittedName>
</protein>
<dbReference type="InterPro" id="IPR011604">
    <property type="entry name" value="PDDEXK-like_dom_sf"/>
</dbReference>
<evidence type="ECO:0000313" key="2">
    <source>
        <dbReference type="EMBL" id="MBJ6125390.1"/>
    </source>
</evidence>